<accession>A0A8S9LTC1</accession>
<evidence type="ECO:0000313" key="5">
    <source>
        <dbReference type="EMBL" id="KAF2608858.1"/>
    </source>
</evidence>
<dbReference type="PANTHER" id="PTHR30457">
    <property type="entry name" value="5'-NUCLEOTIDASE SURE"/>
    <property type="match status" value="1"/>
</dbReference>
<dbReference type="SUPFAM" id="SSF64167">
    <property type="entry name" value="SurE-like"/>
    <property type="match status" value="2"/>
</dbReference>
<dbReference type="EMBL" id="QGKW02000276">
    <property type="protein sequence ID" value="KAF2608858.1"/>
    <property type="molecule type" value="Genomic_DNA"/>
</dbReference>
<proteinExistence type="inferred from homology"/>
<keyword evidence="2" id="KW-0479">Metal-binding</keyword>
<keyword evidence="3" id="KW-0378">Hydrolase</keyword>
<dbReference type="InterPro" id="IPR036523">
    <property type="entry name" value="SurE-like_sf"/>
</dbReference>
<feature type="domain" description="Survival protein SurE-like phosphatase/nucleotidase" evidence="4">
    <location>
        <begin position="256"/>
        <end position="384"/>
    </location>
</feature>
<evidence type="ECO:0000256" key="2">
    <source>
        <dbReference type="ARBA" id="ARBA00022723"/>
    </source>
</evidence>
<feature type="domain" description="Survival protein SurE-like phosphatase/nucleotidase" evidence="4">
    <location>
        <begin position="11"/>
        <end position="140"/>
    </location>
</feature>
<dbReference type="InterPro" id="IPR002828">
    <property type="entry name" value="SurE-like_Pase/nucleotidase"/>
</dbReference>
<dbReference type="Gene3D" id="3.40.1210.10">
    <property type="entry name" value="Survival protein SurE-like phosphatase/nucleotidase"/>
    <property type="match status" value="2"/>
</dbReference>
<name>A0A8S9LTC1_BRACR</name>
<dbReference type="GO" id="GO:0008252">
    <property type="term" value="F:nucleotidase activity"/>
    <property type="evidence" value="ECO:0007669"/>
    <property type="project" value="InterPro"/>
</dbReference>
<evidence type="ECO:0000256" key="1">
    <source>
        <dbReference type="ARBA" id="ARBA00011062"/>
    </source>
</evidence>
<dbReference type="PANTHER" id="PTHR30457:SF5">
    <property type="entry name" value="OS01G0709400 PROTEIN"/>
    <property type="match status" value="1"/>
</dbReference>
<sequence>MLILFIRYPVHVKRTPVDCISLGLSGALFAWSKPILVISGINQGSSCGHQMFYSGSVAGAREALVSGVPSLSISLNWKKGESKESDYKDAVGVCLPLINATIRDIQKGVFPKDCSLNIAVPTSPSSNKGFKVTKQSMWRQSPSWQAVSANRHPGAGNFMSDQQSLGAQLAQLGRDASAAGAARRFTTQKKSIVEIESVGVAAKTESRVKKYFRLEFVAKEQEHTDEDLDIKALEDGFKLKPQCQNGSPKPLTLINEKGTPVDCISLGLSGALFAWSKPILVISGINQGSSCGHQMFYSGSVAGAREALISGVPSLSISLNWKKGESKESDFKEAVGVCLPLINATIRDIQKGVFPKDCFLNIEIPTSPSSNKGFKVTKQSTWRQSHSWQAVSANRHPGAGNFMSNQQSLGAQLAQLGRDASAAGAARRFSTQKKSIVEIESVGVAAKTESRVKKYFRLEFVAKEEEPTDEDLDINKALEDGFVSVTPLSLLPKMDSETQAALSEWISKALNSDQ</sequence>
<organism evidence="5 6">
    <name type="scientific">Brassica cretica</name>
    <name type="common">Mustard</name>
    <dbReference type="NCBI Taxonomy" id="69181"/>
    <lineage>
        <taxon>Eukaryota</taxon>
        <taxon>Viridiplantae</taxon>
        <taxon>Streptophyta</taxon>
        <taxon>Embryophyta</taxon>
        <taxon>Tracheophyta</taxon>
        <taxon>Spermatophyta</taxon>
        <taxon>Magnoliopsida</taxon>
        <taxon>eudicotyledons</taxon>
        <taxon>Gunneridae</taxon>
        <taxon>Pentapetalae</taxon>
        <taxon>rosids</taxon>
        <taxon>malvids</taxon>
        <taxon>Brassicales</taxon>
        <taxon>Brassicaceae</taxon>
        <taxon>Brassiceae</taxon>
        <taxon>Brassica</taxon>
    </lineage>
</organism>
<dbReference type="GO" id="GO:0046872">
    <property type="term" value="F:metal ion binding"/>
    <property type="evidence" value="ECO:0007669"/>
    <property type="project" value="UniProtKB-KW"/>
</dbReference>
<comment type="caution">
    <text evidence="5">The sequence shown here is derived from an EMBL/GenBank/DDBJ whole genome shotgun (WGS) entry which is preliminary data.</text>
</comment>
<evidence type="ECO:0000256" key="3">
    <source>
        <dbReference type="ARBA" id="ARBA00022801"/>
    </source>
</evidence>
<dbReference type="AlphaFoldDB" id="A0A8S9LTC1"/>
<evidence type="ECO:0000259" key="4">
    <source>
        <dbReference type="Pfam" id="PF01975"/>
    </source>
</evidence>
<evidence type="ECO:0000313" key="6">
    <source>
        <dbReference type="Proteomes" id="UP000712281"/>
    </source>
</evidence>
<comment type="similarity">
    <text evidence="1">Belongs to the SurE nucleotidase family.</text>
</comment>
<dbReference type="Proteomes" id="UP000712281">
    <property type="component" value="Unassembled WGS sequence"/>
</dbReference>
<protein>
    <recommendedName>
        <fullName evidence="4">Survival protein SurE-like phosphatase/nucleotidase domain-containing protein</fullName>
    </recommendedName>
</protein>
<dbReference type="InterPro" id="IPR030048">
    <property type="entry name" value="SurE"/>
</dbReference>
<reference evidence="5" key="1">
    <citation type="submission" date="2019-12" db="EMBL/GenBank/DDBJ databases">
        <title>Genome sequencing and annotation of Brassica cretica.</title>
        <authorList>
            <person name="Studholme D.J."/>
            <person name="Sarris P.F."/>
        </authorList>
    </citation>
    <scope>NUCLEOTIDE SEQUENCE</scope>
    <source>
        <strain evidence="5">PFS-001/15</strain>
        <tissue evidence="5">Leaf</tissue>
    </source>
</reference>
<gene>
    <name evidence="5" type="ORF">F2Q68_00046344</name>
</gene>
<dbReference type="Pfam" id="PF01975">
    <property type="entry name" value="SurE"/>
    <property type="match status" value="2"/>
</dbReference>